<keyword evidence="1" id="KW-1133">Transmembrane helix</keyword>
<reference evidence="3" key="1">
    <citation type="journal article" date="2019" name="Int. J. Syst. Evol. Microbiol.">
        <title>The Global Catalogue of Microorganisms (GCM) 10K type strain sequencing project: providing services to taxonomists for standard genome sequencing and annotation.</title>
        <authorList>
            <consortium name="The Broad Institute Genomics Platform"/>
            <consortium name="The Broad Institute Genome Sequencing Center for Infectious Disease"/>
            <person name="Wu L."/>
            <person name="Ma J."/>
        </authorList>
    </citation>
    <scope>NUCLEOTIDE SEQUENCE [LARGE SCALE GENOMIC DNA]</scope>
    <source>
        <strain evidence="3">JCM 30846</strain>
    </source>
</reference>
<comment type="caution">
    <text evidence="2">The sequence shown here is derived from an EMBL/GenBank/DDBJ whole genome shotgun (WGS) entry which is preliminary data.</text>
</comment>
<evidence type="ECO:0000313" key="3">
    <source>
        <dbReference type="Proteomes" id="UP001499884"/>
    </source>
</evidence>
<dbReference type="InterPro" id="IPR011852">
    <property type="entry name" value="TRAP_TAXI"/>
</dbReference>
<keyword evidence="1" id="KW-0812">Transmembrane</keyword>
<protein>
    <submittedName>
        <fullName evidence="2">TAXI family TRAP transporter solute-binding subunit</fullName>
    </submittedName>
</protein>
<organism evidence="2 3">
    <name type="scientific">Streptomyces tremellae</name>
    <dbReference type="NCBI Taxonomy" id="1124239"/>
    <lineage>
        <taxon>Bacteria</taxon>
        <taxon>Bacillati</taxon>
        <taxon>Actinomycetota</taxon>
        <taxon>Actinomycetes</taxon>
        <taxon>Kitasatosporales</taxon>
        <taxon>Streptomycetaceae</taxon>
        <taxon>Streptomyces</taxon>
    </lineage>
</organism>
<keyword evidence="1" id="KW-0472">Membrane</keyword>
<gene>
    <name evidence="2" type="ORF">GCM10023082_03570</name>
</gene>
<dbReference type="PANTHER" id="PTHR42941:SF1">
    <property type="entry name" value="SLL1037 PROTEIN"/>
    <property type="match status" value="1"/>
</dbReference>
<dbReference type="EMBL" id="BAABEP010000001">
    <property type="protein sequence ID" value="GAA3708840.1"/>
    <property type="molecule type" value="Genomic_DNA"/>
</dbReference>
<dbReference type="SUPFAM" id="SSF53850">
    <property type="entry name" value="Periplasmic binding protein-like II"/>
    <property type="match status" value="1"/>
</dbReference>
<evidence type="ECO:0000256" key="1">
    <source>
        <dbReference type="SAM" id="Phobius"/>
    </source>
</evidence>
<keyword evidence="3" id="KW-1185">Reference proteome</keyword>
<accession>A0ABP7DTD3</accession>
<dbReference type="PANTHER" id="PTHR42941">
    <property type="entry name" value="SLL1037 PROTEIN"/>
    <property type="match status" value="1"/>
</dbReference>
<name>A0ABP7DTD3_9ACTN</name>
<feature type="transmembrane region" description="Helical" evidence="1">
    <location>
        <begin position="41"/>
        <end position="60"/>
    </location>
</feature>
<dbReference type="Proteomes" id="UP001499884">
    <property type="component" value="Unassembled WGS sequence"/>
</dbReference>
<dbReference type="NCBIfam" id="TIGR02122">
    <property type="entry name" value="TRAP_TAXI"/>
    <property type="match status" value="1"/>
</dbReference>
<evidence type="ECO:0000313" key="2">
    <source>
        <dbReference type="EMBL" id="GAA3708840.1"/>
    </source>
</evidence>
<dbReference type="Gene3D" id="3.40.190.10">
    <property type="entry name" value="Periplasmic binding protein-like II"/>
    <property type="match status" value="2"/>
</dbReference>
<sequence length="361" mass="38640">MRVGATLRPVGGGPAGALATRGGCWQDRRMSAQSARRGRRLAPGAGALLAVGALLVWWLVPEGPPVPHGSAVFSTGVRSGVYHKYGDLLEEYLRRDLPHVRVALVPSEGSRQNLERVAAGSAQFTFATADVVAAYRREHRPGWEHLRGCARLYDDYVQLVVPRGSRVRSVADLRGLRVGVGQAGSGVRLVADRLLRAAGLDPATALTEVLHGIDRMPDELAAGRLDAFFWTGGLPTAAVQRLTGRFPVRLVPLEAGLLRRLHTATGPDGAFYRAADIPADAYGPTGGAAAVPTVAVANLLVTTDRVDEDLAEGFTRTVIGSRDRIGRVVHPAQLVDLRTAIYTDPLPLHEGAVRYYRSAKP</sequence>
<proteinExistence type="predicted"/>
<dbReference type="Pfam" id="PF16868">
    <property type="entry name" value="NMT1_3"/>
    <property type="match status" value="1"/>
</dbReference>